<accession>A0A5B0LK56</accession>
<dbReference type="AlphaFoldDB" id="A0A5B0LK56"/>
<name>A0A5B0LK56_PUCGR</name>
<dbReference type="EMBL" id="VSWC01000197">
    <property type="protein sequence ID" value="KAA1064466.1"/>
    <property type="molecule type" value="Genomic_DNA"/>
</dbReference>
<comment type="caution">
    <text evidence="1">The sequence shown here is derived from an EMBL/GenBank/DDBJ whole genome shotgun (WGS) entry which is preliminary data.</text>
</comment>
<dbReference type="Proteomes" id="UP000324748">
    <property type="component" value="Unassembled WGS sequence"/>
</dbReference>
<sequence>MKHIVDADGTPINEIADLVVHTELSQQAVQAVCPISECWWYGPLVKREVLWGLRLLNSSSKELSLYARSGRSGHLVTVRGLLSIYVGKQKLEIPSKSPVWLFAQASGGHLHFKFNYRTT</sequence>
<gene>
    <name evidence="1" type="ORF">PGT21_003914</name>
</gene>
<protein>
    <submittedName>
        <fullName evidence="1">Uncharacterized protein</fullName>
    </submittedName>
</protein>
<keyword evidence="2" id="KW-1185">Reference proteome</keyword>
<proteinExistence type="predicted"/>
<reference evidence="1 2" key="1">
    <citation type="submission" date="2019-05" db="EMBL/GenBank/DDBJ databases">
        <title>Emergence of the Ug99 lineage of the wheat stem rust pathogen through somatic hybridization.</title>
        <authorList>
            <person name="Li F."/>
            <person name="Upadhyaya N.M."/>
            <person name="Sperschneider J."/>
            <person name="Matny O."/>
            <person name="Nguyen-Phuc H."/>
            <person name="Mago R."/>
            <person name="Raley C."/>
            <person name="Miller M.E."/>
            <person name="Silverstein K.A.T."/>
            <person name="Henningsen E."/>
            <person name="Hirsch C.D."/>
            <person name="Visser B."/>
            <person name="Pretorius Z.A."/>
            <person name="Steffenson B.J."/>
            <person name="Schwessinger B."/>
            <person name="Dodds P.N."/>
            <person name="Figueroa M."/>
        </authorList>
    </citation>
    <scope>NUCLEOTIDE SEQUENCE [LARGE SCALE GENOMIC DNA]</scope>
    <source>
        <strain evidence="1">21-0</strain>
    </source>
</reference>
<evidence type="ECO:0000313" key="2">
    <source>
        <dbReference type="Proteomes" id="UP000324748"/>
    </source>
</evidence>
<organism evidence="1 2">
    <name type="scientific">Puccinia graminis f. sp. tritici</name>
    <dbReference type="NCBI Taxonomy" id="56615"/>
    <lineage>
        <taxon>Eukaryota</taxon>
        <taxon>Fungi</taxon>
        <taxon>Dikarya</taxon>
        <taxon>Basidiomycota</taxon>
        <taxon>Pucciniomycotina</taxon>
        <taxon>Pucciniomycetes</taxon>
        <taxon>Pucciniales</taxon>
        <taxon>Pucciniaceae</taxon>
        <taxon>Puccinia</taxon>
    </lineage>
</organism>
<evidence type="ECO:0000313" key="1">
    <source>
        <dbReference type="EMBL" id="KAA1064466.1"/>
    </source>
</evidence>